<dbReference type="GO" id="GO:0005829">
    <property type="term" value="C:cytosol"/>
    <property type="evidence" value="ECO:0007669"/>
    <property type="project" value="TreeGrafter"/>
</dbReference>
<comment type="caution">
    <text evidence="3">The sequence shown here is derived from an EMBL/GenBank/DDBJ whole genome shotgun (WGS) entry which is preliminary data.</text>
</comment>
<reference evidence="3 4" key="1">
    <citation type="submission" date="2014-12" db="EMBL/GenBank/DDBJ databases">
        <title>Reclassification of Actinobacillus muris as Muribacter muris.</title>
        <authorList>
            <person name="Christensen H."/>
            <person name="Nicklas W."/>
            <person name="Bisgaard M."/>
        </authorList>
    </citation>
    <scope>NUCLEOTIDE SEQUENCE [LARGE SCALE GENOMIC DNA]</scope>
    <source>
        <strain evidence="3 4">Ackerman80-443D</strain>
    </source>
</reference>
<dbReference type="RefSeq" id="WP_047977070.1">
    <property type="nucleotide sequence ID" value="NZ_JWIZ01000038.1"/>
</dbReference>
<protein>
    <recommendedName>
        <fullName evidence="5">PspA/IM30 family protein</fullName>
    </recommendedName>
</protein>
<dbReference type="AlphaFoldDB" id="A0A0J5S3H3"/>
<keyword evidence="2" id="KW-0175">Coiled coil</keyword>
<dbReference type="PATRIC" id="fig|67855.3.peg.1391"/>
<sequence length="223" mass="25125">MSETLARRVGRLISGGFHAVIDAAENLAPEAVMNENIREVEQAIESVRSELGKVLVQKHLTTKKLLDENNRHTLLADTIQTTLKAGRDDLAETGIAEQMDIEARLPILENSLSDCATQEKELERFIVALQAKRREMQNAIQEWKQSQKQAVTHEAISANKLNQINRETERSHNAFERILKRQTGMGLNPSDTAQLAKLKELEELNRSQQIKARLAQLKAADMI</sequence>
<feature type="coiled-coil region" evidence="2">
    <location>
        <begin position="119"/>
        <end position="149"/>
    </location>
</feature>
<dbReference type="Pfam" id="PF04012">
    <property type="entry name" value="PspA_IM30"/>
    <property type="match status" value="1"/>
</dbReference>
<evidence type="ECO:0000256" key="1">
    <source>
        <dbReference type="ARBA" id="ARBA00043985"/>
    </source>
</evidence>
<dbReference type="InterPro" id="IPR007157">
    <property type="entry name" value="PspA_VIPP1"/>
</dbReference>
<name>A0A0J5S3H3_9PAST</name>
<dbReference type="STRING" id="67855.RO21_06910"/>
<accession>A0A0J5S3H3</accession>
<dbReference type="Proteomes" id="UP000036270">
    <property type="component" value="Unassembled WGS sequence"/>
</dbReference>
<organism evidence="3 4">
    <name type="scientific">Muribacter muris</name>
    <dbReference type="NCBI Taxonomy" id="67855"/>
    <lineage>
        <taxon>Bacteria</taxon>
        <taxon>Pseudomonadati</taxon>
        <taxon>Pseudomonadota</taxon>
        <taxon>Gammaproteobacteria</taxon>
        <taxon>Pasteurellales</taxon>
        <taxon>Pasteurellaceae</taxon>
        <taxon>Muribacter</taxon>
    </lineage>
</organism>
<comment type="similarity">
    <text evidence="1">Belongs to the PspA/Vipp/IM30 family.</text>
</comment>
<dbReference type="GO" id="GO:0009271">
    <property type="term" value="P:phage shock"/>
    <property type="evidence" value="ECO:0007669"/>
    <property type="project" value="TreeGrafter"/>
</dbReference>
<evidence type="ECO:0008006" key="5">
    <source>
        <dbReference type="Google" id="ProtNLM"/>
    </source>
</evidence>
<proteinExistence type="inferred from homology"/>
<evidence type="ECO:0000313" key="4">
    <source>
        <dbReference type="Proteomes" id="UP000036270"/>
    </source>
</evidence>
<evidence type="ECO:0000256" key="2">
    <source>
        <dbReference type="SAM" id="Coils"/>
    </source>
</evidence>
<gene>
    <name evidence="3" type="ORF">RO21_06910</name>
</gene>
<dbReference type="PANTHER" id="PTHR31088">
    <property type="entry name" value="MEMBRANE-ASSOCIATED PROTEIN VIPP1, CHLOROPLASTIC"/>
    <property type="match status" value="1"/>
</dbReference>
<keyword evidence="4" id="KW-1185">Reference proteome</keyword>
<evidence type="ECO:0000313" key="3">
    <source>
        <dbReference type="EMBL" id="KMK51342.1"/>
    </source>
</evidence>
<dbReference type="PANTHER" id="PTHR31088:SF6">
    <property type="entry name" value="PHAGE SHOCK PROTEIN A"/>
    <property type="match status" value="1"/>
</dbReference>
<dbReference type="EMBL" id="JWIZ01000038">
    <property type="protein sequence ID" value="KMK51342.1"/>
    <property type="molecule type" value="Genomic_DNA"/>
</dbReference>